<protein>
    <submittedName>
        <fullName evidence="1">Uncharacterized protein</fullName>
    </submittedName>
</protein>
<sequence length="347" mass="38490">MMMVSDDQIAYIRDTQTAVKMWNNLHTIYQHQGMQSIIVIHDKILAIKYRGIESGPLQDYLDIIQGYAGDLKHGNDPLSDYKLLQYILKSLPFEFTSLLQSISITGHTYILTVTPVLLEEKRFGSGRSWRLNIVKNTHLKRTRRNLENREDVVVVVMIGSEMSKVQLKEKLCLAQVAYDGAIGNDKQPKVLLTKKATNGLCANSGSSRNLTSERASFMTYTVLNKPIPIKLGNDSKIHAVGTGTSAQRIKSPTGVQMVHFIWLVIGQTCVATSKQRILSHLVSKESSNNALWALRNAILSIVGLQANTEPQCIAPCLPTNKKVPPARLALQSDNPTNHALHLALGLT</sequence>
<evidence type="ECO:0000313" key="2">
    <source>
        <dbReference type="Proteomes" id="UP001219525"/>
    </source>
</evidence>
<reference evidence="1" key="1">
    <citation type="submission" date="2023-03" db="EMBL/GenBank/DDBJ databases">
        <title>Massive genome expansion in bonnet fungi (Mycena s.s.) driven by repeated elements and novel gene families across ecological guilds.</title>
        <authorList>
            <consortium name="Lawrence Berkeley National Laboratory"/>
            <person name="Harder C.B."/>
            <person name="Miyauchi S."/>
            <person name="Viragh M."/>
            <person name="Kuo A."/>
            <person name="Thoen E."/>
            <person name="Andreopoulos B."/>
            <person name="Lu D."/>
            <person name="Skrede I."/>
            <person name="Drula E."/>
            <person name="Henrissat B."/>
            <person name="Morin E."/>
            <person name="Kohler A."/>
            <person name="Barry K."/>
            <person name="LaButti K."/>
            <person name="Morin E."/>
            <person name="Salamov A."/>
            <person name="Lipzen A."/>
            <person name="Mereny Z."/>
            <person name="Hegedus B."/>
            <person name="Baldrian P."/>
            <person name="Stursova M."/>
            <person name="Weitz H."/>
            <person name="Taylor A."/>
            <person name="Grigoriev I.V."/>
            <person name="Nagy L.G."/>
            <person name="Martin F."/>
            <person name="Kauserud H."/>
        </authorList>
    </citation>
    <scope>NUCLEOTIDE SEQUENCE</scope>
    <source>
        <strain evidence="1">9144</strain>
    </source>
</reference>
<dbReference type="Proteomes" id="UP001219525">
    <property type="component" value="Unassembled WGS sequence"/>
</dbReference>
<evidence type="ECO:0000313" key="1">
    <source>
        <dbReference type="EMBL" id="KAJ7224120.1"/>
    </source>
</evidence>
<organism evidence="1 2">
    <name type="scientific">Mycena pura</name>
    <dbReference type="NCBI Taxonomy" id="153505"/>
    <lineage>
        <taxon>Eukaryota</taxon>
        <taxon>Fungi</taxon>
        <taxon>Dikarya</taxon>
        <taxon>Basidiomycota</taxon>
        <taxon>Agaricomycotina</taxon>
        <taxon>Agaricomycetes</taxon>
        <taxon>Agaricomycetidae</taxon>
        <taxon>Agaricales</taxon>
        <taxon>Marasmiineae</taxon>
        <taxon>Mycenaceae</taxon>
        <taxon>Mycena</taxon>
    </lineage>
</organism>
<accession>A0AAD6YMS0</accession>
<keyword evidence="2" id="KW-1185">Reference proteome</keyword>
<dbReference type="AlphaFoldDB" id="A0AAD6YMS0"/>
<gene>
    <name evidence="1" type="ORF">GGX14DRAFT_557010</name>
</gene>
<dbReference type="Pfam" id="PF14223">
    <property type="entry name" value="Retrotran_gag_2"/>
    <property type="match status" value="1"/>
</dbReference>
<name>A0AAD6YMS0_9AGAR</name>
<comment type="caution">
    <text evidence="1">The sequence shown here is derived from an EMBL/GenBank/DDBJ whole genome shotgun (WGS) entry which is preliminary data.</text>
</comment>
<dbReference type="EMBL" id="JARJCW010000005">
    <property type="protein sequence ID" value="KAJ7224120.1"/>
    <property type="molecule type" value="Genomic_DNA"/>
</dbReference>
<proteinExistence type="predicted"/>